<dbReference type="Proteomes" id="UP000002417">
    <property type="component" value="Chromosome"/>
</dbReference>
<organism evidence="1 2">
    <name type="scientific">Xanthobacter autotrophicus (strain ATCC BAA-1158 / Py2)</name>
    <dbReference type="NCBI Taxonomy" id="78245"/>
    <lineage>
        <taxon>Bacteria</taxon>
        <taxon>Pseudomonadati</taxon>
        <taxon>Pseudomonadota</taxon>
        <taxon>Alphaproteobacteria</taxon>
        <taxon>Hyphomicrobiales</taxon>
        <taxon>Xanthobacteraceae</taxon>
        <taxon>Xanthobacter</taxon>
    </lineage>
</organism>
<dbReference type="HOGENOM" id="CLU_168349_0_0_5"/>
<evidence type="ECO:0000313" key="2">
    <source>
        <dbReference type="Proteomes" id="UP000002417"/>
    </source>
</evidence>
<dbReference type="eggNOG" id="ENOG5032EU8">
    <property type="taxonomic scope" value="Bacteria"/>
</dbReference>
<accession>A7IJF4</accession>
<evidence type="ECO:0000313" key="1">
    <source>
        <dbReference type="EMBL" id="ABS68147.1"/>
    </source>
</evidence>
<proteinExistence type="predicted"/>
<gene>
    <name evidence="1" type="ordered locus">Xaut_2910</name>
</gene>
<keyword evidence="2" id="KW-1185">Reference proteome</keyword>
<dbReference type="AlphaFoldDB" id="A7IJF4"/>
<protein>
    <submittedName>
        <fullName evidence="1">Uncharacterized protein</fullName>
    </submittedName>
</protein>
<dbReference type="EMBL" id="CP000781">
    <property type="protein sequence ID" value="ABS68147.1"/>
    <property type="molecule type" value="Genomic_DNA"/>
</dbReference>
<dbReference type="KEGG" id="xau:Xaut_2910"/>
<reference evidence="1 2" key="1">
    <citation type="submission" date="2007-07" db="EMBL/GenBank/DDBJ databases">
        <title>Complete sequence of chromosome of Xanthobacter autotrophicus Py2.</title>
        <authorList>
            <consortium name="US DOE Joint Genome Institute"/>
            <person name="Copeland A."/>
            <person name="Lucas S."/>
            <person name="Lapidus A."/>
            <person name="Barry K."/>
            <person name="Glavina del Rio T."/>
            <person name="Hammon N."/>
            <person name="Israni S."/>
            <person name="Dalin E."/>
            <person name="Tice H."/>
            <person name="Pitluck S."/>
            <person name="Sims D."/>
            <person name="Brettin T."/>
            <person name="Bruce D."/>
            <person name="Detter J.C."/>
            <person name="Han C."/>
            <person name="Tapia R."/>
            <person name="Brainard J."/>
            <person name="Schmutz J."/>
            <person name="Larimer F."/>
            <person name="Land M."/>
            <person name="Hauser L."/>
            <person name="Kyrpides N."/>
            <person name="Kim E."/>
            <person name="Ensigns S.A."/>
            <person name="Richardson P."/>
        </authorList>
    </citation>
    <scope>NUCLEOTIDE SEQUENCE [LARGE SCALE GENOMIC DNA]</scope>
    <source>
        <strain evidence="2">ATCC BAA-1158 / Py2</strain>
    </source>
</reference>
<sequence>MGSMQSKPDSGDYLALFSRYKEDFGDVYMDPEDERFRLLFDQICRMLTQPSAFNLSLPEQFRTTAFRYLEGDPHTVAHMTTVENRHFMLSDVFDYIHLVQTMGGSWDQRGR</sequence>
<name>A7IJF4_XANP2</name>